<dbReference type="Pfam" id="PF10223">
    <property type="entry name" value="Menorin_N"/>
    <property type="match status" value="1"/>
</dbReference>
<feature type="non-terminal residue" evidence="3">
    <location>
        <position position="234"/>
    </location>
</feature>
<dbReference type="eggNOG" id="KOG3748">
    <property type="taxonomic scope" value="Eukaryota"/>
</dbReference>
<evidence type="ECO:0000313" key="3">
    <source>
        <dbReference type="EMBL" id="EDO49579.1"/>
    </source>
</evidence>
<dbReference type="STRING" id="45351.A7RGQ0"/>
<dbReference type="PANTHER" id="PTHR21184:SF6">
    <property type="entry name" value="CONSERVED PLASMA MEMBRANE PROTEIN"/>
    <property type="match status" value="1"/>
</dbReference>
<protein>
    <recommendedName>
        <fullName evidence="2">Menorin-like domain-containing protein</fullName>
    </recommendedName>
</protein>
<dbReference type="PhylomeDB" id="A7RGQ0"/>
<evidence type="ECO:0000313" key="4">
    <source>
        <dbReference type="Proteomes" id="UP000001593"/>
    </source>
</evidence>
<dbReference type="Proteomes" id="UP000001593">
    <property type="component" value="Unassembled WGS sequence"/>
</dbReference>
<dbReference type="InterPro" id="IPR019356">
    <property type="entry name" value="Menorin_dom"/>
</dbReference>
<feature type="non-terminal residue" evidence="3">
    <location>
        <position position="1"/>
    </location>
</feature>
<proteinExistence type="inferred from homology"/>
<dbReference type="AlphaFoldDB" id="A7RGQ0"/>
<evidence type="ECO:0000259" key="2">
    <source>
        <dbReference type="Pfam" id="PF10223"/>
    </source>
</evidence>
<sequence length="234" mass="26639">SQVTWSHAVNSRERLQAAVTPTSSTMMLEADVILSYSKGIPVMAHPPSTDSNLTLEEFLQISLGARRGVKLDFKTLEAVKPSLDILASKSQHFIDVPVFLNADILSPSCVNKTAVDAKKFIQYCTELFPRGELSLGWVSHSSPESHARECHRNGHLQWETVHEMASLCKPLKQSVTFPVNVRVAYQNLEQVKWLLHQSTRYSLTLWVYYQDNVPLKDLVYLYKDLINEKVYYDL</sequence>
<keyword evidence="4" id="KW-1185">Reference proteome</keyword>
<dbReference type="InParanoid" id="A7RGQ0"/>
<organism evidence="3 4">
    <name type="scientific">Nematostella vectensis</name>
    <name type="common">Starlet sea anemone</name>
    <dbReference type="NCBI Taxonomy" id="45351"/>
    <lineage>
        <taxon>Eukaryota</taxon>
        <taxon>Metazoa</taxon>
        <taxon>Cnidaria</taxon>
        <taxon>Anthozoa</taxon>
        <taxon>Hexacorallia</taxon>
        <taxon>Actiniaria</taxon>
        <taxon>Edwardsiidae</taxon>
        <taxon>Nematostella</taxon>
    </lineage>
</organism>
<evidence type="ECO:0000256" key="1">
    <source>
        <dbReference type="ARBA" id="ARBA00044953"/>
    </source>
</evidence>
<dbReference type="GO" id="GO:0005615">
    <property type="term" value="C:extracellular space"/>
    <property type="evidence" value="ECO:0000318"/>
    <property type="project" value="GO_Central"/>
</dbReference>
<dbReference type="PANTHER" id="PTHR21184">
    <property type="entry name" value="MENORIN (DENDRITIC BRANCHING PROTEIN)"/>
    <property type="match status" value="1"/>
</dbReference>
<dbReference type="HOGENOM" id="CLU_033162_1_0_1"/>
<reference evidence="3 4" key="1">
    <citation type="journal article" date="2007" name="Science">
        <title>Sea anemone genome reveals ancestral eumetazoan gene repertoire and genomic organization.</title>
        <authorList>
            <person name="Putnam N.H."/>
            <person name="Srivastava M."/>
            <person name="Hellsten U."/>
            <person name="Dirks B."/>
            <person name="Chapman J."/>
            <person name="Salamov A."/>
            <person name="Terry A."/>
            <person name="Shapiro H."/>
            <person name="Lindquist E."/>
            <person name="Kapitonov V.V."/>
            <person name="Jurka J."/>
            <person name="Genikhovich G."/>
            <person name="Grigoriev I.V."/>
            <person name="Lucas S.M."/>
            <person name="Steele R.E."/>
            <person name="Finnerty J.R."/>
            <person name="Technau U."/>
            <person name="Martindale M.Q."/>
            <person name="Rokhsar D.S."/>
        </authorList>
    </citation>
    <scope>NUCLEOTIDE SEQUENCE [LARGE SCALE GENOMIC DNA]</scope>
    <source>
        <strain evidence="4">CH2 X CH6</strain>
    </source>
</reference>
<dbReference type="EMBL" id="DS469509">
    <property type="protein sequence ID" value="EDO49579.1"/>
    <property type="molecule type" value="Genomic_DNA"/>
</dbReference>
<gene>
    <name evidence="3" type="ORF">NEMVEDRAFT_v1g36409</name>
</gene>
<dbReference type="OMA" id="CHAVNSK"/>
<comment type="similarity">
    <text evidence="1">Belongs to the menorin family.</text>
</comment>
<feature type="domain" description="Menorin-like" evidence="2">
    <location>
        <begin position="2"/>
        <end position="234"/>
    </location>
</feature>
<name>A7RGQ0_NEMVE</name>
<accession>A7RGQ0</accession>